<keyword evidence="4" id="KW-1185">Reference proteome</keyword>
<protein>
    <recommendedName>
        <fullName evidence="2">Endonuclease/exonuclease/phosphatase domain-containing protein</fullName>
    </recommendedName>
</protein>
<dbReference type="RefSeq" id="WP_125095705.1">
    <property type="nucleotide sequence ID" value="NZ_RRUE01000002.1"/>
</dbReference>
<evidence type="ECO:0000256" key="1">
    <source>
        <dbReference type="SAM" id="MobiDB-lite"/>
    </source>
</evidence>
<feature type="region of interest" description="Disordered" evidence="1">
    <location>
        <begin position="1"/>
        <end position="41"/>
    </location>
</feature>
<comment type="caution">
    <text evidence="3">The sequence shown here is derived from an EMBL/GenBank/DDBJ whole genome shotgun (WGS) entry which is preliminary data.</text>
</comment>
<evidence type="ECO:0000313" key="3">
    <source>
        <dbReference type="EMBL" id="RRN43494.1"/>
    </source>
</evidence>
<proteinExistence type="predicted"/>
<dbReference type="Proteomes" id="UP000270261">
    <property type="component" value="Unassembled WGS sequence"/>
</dbReference>
<dbReference type="Pfam" id="PF03372">
    <property type="entry name" value="Exo_endo_phos"/>
    <property type="match status" value="1"/>
</dbReference>
<organism evidence="3 4">
    <name type="scientific">Lautropia dentalis</name>
    <dbReference type="NCBI Taxonomy" id="2490857"/>
    <lineage>
        <taxon>Bacteria</taxon>
        <taxon>Pseudomonadati</taxon>
        <taxon>Pseudomonadota</taxon>
        <taxon>Betaproteobacteria</taxon>
        <taxon>Burkholderiales</taxon>
        <taxon>Burkholderiaceae</taxon>
        <taxon>Lautropia</taxon>
    </lineage>
</organism>
<dbReference type="GO" id="GO:0003824">
    <property type="term" value="F:catalytic activity"/>
    <property type="evidence" value="ECO:0007669"/>
    <property type="project" value="InterPro"/>
</dbReference>
<dbReference type="InterPro" id="IPR036691">
    <property type="entry name" value="Endo/exonu/phosph_ase_sf"/>
</dbReference>
<dbReference type="OrthoDB" id="395856at2"/>
<accession>A0A3R8MVR6</accession>
<sequence>MSAPPANAEGQEDQPGRKHRKKKRSGRHKRGAELPDNPDDPHALRVLTLNAEHLMSPAIFEKWQAFCGPQGWKDRRSHPRPKGLPYCDALNGHDQQGRLIFGPLRTRDDLQAKYRQLAQLVHGAHPDVVLMQEVTDAAAVREVLGDGWTIHTTAELWEGGAQNSQNLAVAWRQGHFRTEPRVEVIGEISRSTEGRRIRPGLAMYLPFSAIRRISGVSGADTTAGTPQTLAILNVHLKAGCRNGRMDRTPSRQPAQQWRRQNACEVLQNQVPAIEGWLDRQIAAGHAVLVSGDFNRNLREEQNRQLPARGDDSPASSPLRRAGDAQRVASVLPELNDGDPVGADLVLIRSGPYRQLAQCHKYIDPFIASRGLGSRLRQPLDALQVRVIPFEAPLSPEQPRPSDHCPHLLALPLR</sequence>
<feature type="region of interest" description="Disordered" evidence="1">
    <location>
        <begin position="300"/>
        <end position="324"/>
    </location>
</feature>
<dbReference type="InterPro" id="IPR005135">
    <property type="entry name" value="Endo/exonuclease/phosphatase"/>
</dbReference>
<evidence type="ECO:0000313" key="4">
    <source>
        <dbReference type="Proteomes" id="UP000270261"/>
    </source>
</evidence>
<dbReference type="EMBL" id="RRUE01000002">
    <property type="protein sequence ID" value="RRN43494.1"/>
    <property type="molecule type" value="Genomic_DNA"/>
</dbReference>
<gene>
    <name evidence="3" type="ORF">EHV23_08530</name>
</gene>
<reference evidence="3 4" key="1">
    <citation type="submission" date="2018-11" db="EMBL/GenBank/DDBJ databases">
        <title>Genome sequencing of Lautropia sp. KCOM 2505 (= ChDC F240).</title>
        <authorList>
            <person name="Kook J.-K."/>
            <person name="Park S.-N."/>
            <person name="Lim Y.K."/>
        </authorList>
    </citation>
    <scope>NUCLEOTIDE SEQUENCE [LARGE SCALE GENOMIC DNA]</scope>
    <source>
        <strain evidence="3 4">KCOM 2505</strain>
    </source>
</reference>
<dbReference type="AlphaFoldDB" id="A0A3R8MVR6"/>
<dbReference type="Gene3D" id="3.60.10.10">
    <property type="entry name" value="Endonuclease/exonuclease/phosphatase"/>
    <property type="match status" value="1"/>
</dbReference>
<evidence type="ECO:0000259" key="2">
    <source>
        <dbReference type="Pfam" id="PF03372"/>
    </source>
</evidence>
<dbReference type="SUPFAM" id="SSF56219">
    <property type="entry name" value="DNase I-like"/>
    <property type="match status" value="1"/>
</dbReference>
<feature type="domain" description="Endonuclease/exonuclease/phosphatase" evidence="2">
    <location>
        <begin position="105"/>
        <end position="336"/>
    </location>
</feature>
<feature type="compositionally biased region" description="Basic residues" evidence="1">
    <location>
        <begin position="17"/>
        <end position="30"/>
    </location>
</feature>
<name>A0A3R8MVR6_9BURK</name>